<reference evidence="1 2" key="1">
    <citation type="submission" date="2023-11" db="EMBL/GenBank/DDBJ databases">
        <title>Lentzea sokolovensis, sp. nov., Lentzea kristufkii, sp. nov., and Lentzea miocenensis, sp. nov., rare actinobacteria from Sokolov Coal Basin, Miocene lacustrine sediment, Czech Republic.</title>
        <authorList>
            <person name="Lara A."/>
            <person name="Kotroba L."/>
            <person name="Nouioui I."/>
            <person name="Neumann-Schaal M."/>
            <person name="Mast Y."/>
            <person name="Chronakova A."/>
        </authorList>
    </citation>
    <scope>NUCLEOTIDE SEQUENCE [LARGE SCALE GENOMIC DNA]</scope>
    <source>
        <strain evidence="1 2">BCCO 10_0798</strain>
    </source>
</reference>
<evidence type="ECO:0008006" key="3">
    <source>
        <dbReference type="Google" id="ProtNLM"/>
    </source>
</evidence>
<accession>A0ABU4TJU0</accession>
<keyword evidence="2" id="KW-1185">Reference proteome</keyword>
<proteinExistence type="predicted"/>
<sequence length="106" mass="11460">MSARTLTLCLIGVTVALTACKPVQSEKSTSSEPWVVLSVTYSGPRGENHAGGKGQHAVVCVVASDLDRHYSERGEHIEILIPAEHAYDDTYDQGKPCPKGPIHSRF</sequence>
<dbReference type="EMBL" id="JAXAVV010000002">
    <property type="protein sequence ID" value="MDX8048512.1"/>
    <property type="molecule type" value="Genomic_DNA"/>
</dbReference>
<dbReference type="RefSeq" id="WP_319982630.1">
    <property type="nucleotide sequence ID" value="NZ_JAXAVV010000002.1"/>
</dbReference>
<evidence type="ECO:0000313" key="2">
    <source>
        <dbReference type="Proteomes" id="UP001271792"/>
    </source>
</evidence>
<dbReference type="PROSITE" id="PS51257">
    <property type="entry name" value="PROKAR_LIPOPROTEIN"/>
    <property type="match status" value="1"/>
</dbReference>
<protein>
    <recommendedName>
        <fullName evidence="3">Lipoprotein</fullName>
    </recommendedName>
</protein>
<gene>
    <name evidence="1" type="ORF">SK571_03890</name>
</gene>
<evidence type="ECO:0000313" key="1">
    <source>
        <dbReference type="EMBL" id="MDX8048512.1"/>
    </source>
</evidence>
<dbReference type="Proteomes" id="UP001271792">
    <property type="component" value="Unassembled WGS sequence"/>
</dbReference>
<name>A0ABU4TJU0_9PSEU</name>
<organism evidence="1 2">
    <name type="scientific">Lentzea kristufekii</name>
    <dbReference type="NCBI Taxonomy" id="3095430"/>
    <lineage>
        <taxon>Bacteria</taxon>
        <taxon>Bacillati</taxon>
        <taxon>Actinomycetota</taxon>
        <taxon>Actinomycetes</taxon>
        <taxon>Pseudonocardiales</taxon>
        <taxon>Pseudonocardiaceae</taxon>
        <taxon>Lentzea</taxon>
    </lineage>
</organism>
<comment type="caution">
    <text evidence="1">The sequence shown here is derived from an EMBL/GenBank/DDBJ whole genome shotgun (WGS) entry which is preliminary data.</text>
</comment>